<dbReference type="InterPro" id="IPR013022">
    <property type="entry name" value="Xyl_isomerase-like_TIM-brl"/>
</dbReference>
<proteinExistence type="predicted"/>
<comment type="caution">
    <text evidence="2">The sequence shown here is derived from an EMBL/GenBank/DDBJ whole genome shotgun (WGS) entry which is preliminary data.</text>
</comment>
<dbReference type="PANTHER" id="PTHR12110:SF41">
    <property type="entry name" value="INOSOSE DEHYDRATASE"/>
    <property type="match status" value="1"/>
</dbReference>
<dbReference type="RefSeq" id="WP_039457727.1">
    <property type="nucleotide sequence ID" value="NZ_JWLZ01000024.1"/>
</dbReference>
<reference evidence="2 3" key="1">
    <citation type="submission" date="2014-12" db="EMBL/GenBank/DDBJ databases">
        <title>Genome sequencing of Photobacterium gaetbulicola AD005a.</title>
        <authorList>
            <person name="Adrian T.G.S."/>
            <person name="Chan K.G."/>
        </authorList>
    </citation>
    <scope>NUCLEOTIDE SEQUENCE [LARGE SCALE GENOMIC DNA]</scope>
    <source>
        <strain evidence="2 3">AD005a</strain>
    </source>
</reference>
<organism evidence="2 3">
    <name type="scientific">Photobacterium gaetbulicola</name>
    <dbReference type="NCBI Taxonomy" id="1295392"/>
    <lineage>
        <taxon>Bacteria</taxon>
        <taxon>Pseudomonadati</taxon>
        <taxon>Pseudomonadota</taxon>
        <taxon>Gammaproteobacteria</taxon>
        <taxon>Vibrionales</taxon>
        <taxon>Vibrionaceae</taxon>
        <taxon>Photobacterium</taxon>
    </lineage>
</organism>
<dbReference type="Pfam" id="PF01261">
    <property type="entry name" value="AP_endonuc_2"/>
    <property type="match status" value="1"/>
</dbReference>
<dbReference type="Proteomes" id="UP000031278">
    <property type="component" value="Unassembled WGS sequence"/>
</dbReference>
<gene>
    <name evidence="2" type="ORF">RJ45_02820</name>
</gene>
<dbReference type="AlphaFoldDB" id="A0A0B9H849"/>
<dbReference type="SUPFAM" id="SSF51658">
    <property type="entry name" value="Xylose isomerase-like"/>
    <property type="match status" value="1"/>
</dbReference>
<dbReference type="Gene3D" id="3.20.20.150">
    <property type="entry name" value="Divalent-metal-dependent TIM barrel enzymes"/>
    <property type="match status" value="1"/>
</dbReference>
<dbReference type="InterPro" id="IPR050312">
    <property type="entry name" value="IolE/XylAMocC-like"/>
</dbReference>
<sequence>MAMKIACAPCSWGVENSEQGGNPSWAKVLVEAREAGYEGIELGPVGYFPEDPTILASSLRVRGMKVCAGNLHGDFSCPDSKEQVLEKAQRVIDLLSAIGVDKLIIMDRANAVRDAYVGHGVIAPRLNQEQLQAMISTISEVAKLAAAKGVRALLHPSSGGFVAFSDEIASVLHAIPTERLGLCLDIGHLFIDGMKPEELIRRYANRLEHLHFKDVDGQQLHNAMRDRCGMTHAFSKGLTRPLGEGSINFSNIFRVLQDIDYQGWIVVEQERAISQLDDVKMDMAKSRGYLAEHCM</sequence>
<protein>
    <recommendedName>
        <fullName evidence="1">Xylose isomerase-like TIM barrel domain-containing protein</fullName>
    </recommendedName>
</protein>
<name>A0A0B9H849_9GAMM</name>
<dbReference type="EMBL" id="JWLZ01000024">
    <property type="protein sequence ID" value="KHT65082.1"/>
    <property type="molecule type" value="Genomic_DNA"/>
</dbReference>
<feature type="domain" description="Xylose isomerase-like TIM barrel" evidence="1">
    <location>
        <begin position="31"/>
        <end position="272"/>
    </location>
</feature>
<dbReference type="InterPro" id="IPR036237">
    <property type="entry name" value="Xyl_isomerase-like_sf"/>
</dbReference>
<evidence type="ECO:0000313" key="3">
    <source>
        <dbReference type="Proteomes" id="UP000031278"/>
    </source>
</evidence>
<accession>A0A0B9H849</accession>
<dbReference type="PANTHER" id="PTHR12110">
    <property type="entry name" value="HYDROXYPYRUVATE ISOMERASE"/>
    <property type="match status" value="1"/>
</dbReference>
<evidence type="ECO:0000259" key="1">
    <source>
        <dbReference type="Pfam" id="PF01261"/>
    </source>
</evidence>
<evidence type="ECO:0000313" key="2">
    <source>
        <dbReference type="EMBL" id="KHT65082.1"/>
    </source>
</evidence>